<keyword evidence="1" id="KW-0812">Transmembrane</keyword>
<feature type="transmembrane region" description="Helical" evidence="1">
    <location>
        <begin position="43"/>
        <end position="67"/>
    </location>
</feature>
<keyword evidence="1" id="KW-0472">Membrane</keyword>
<keyword evidence="1" id="KW-1133">Transmembrane helix</keyword>
<comment type="caution">
    <text evidence="2">The sequence shown here is derived from an EMBL/GenBank/DDBJ whole genome shotgun (WGS) entry which is preliminary data.</text>
</comment>
<proteinExistence type="predicted"/>
<evidence type="ECO:0000256" key="1">
    <source>
        <dbReference type="SAM" id="Phobius"/>
    </source>
</evidence>
<gene>
    <name evidence="2" type="ORF">ELS19_12580</name>
</gene>
<protein>
    <submittedName>
        <fullName evidence="2">Uncharacterized protein</fullName>
    </submittedName>
</protein>
<evidence type="ECO:0000313" key="3">
    <source>
        <dbReference type="Proteomes" id="UP000294028"/>
    </source>
</evidence>
<dbReference type="AlphaFoldDB" id="A0A482TJN8"/>
<evidence type="ECO:0000313" key="2">
    <source>
        <dbReference type="EMBL" id="RYJ15438.1"/>
    </source>
</evidence>
<dbReference type="Proteomes" id="UP000294028">
    <property type="component" value="Unassembled WGS sequence"/>
</dbReference>
<sequence>MYLLFFLGLIGIVTGIAYPAEAFFNAATPESLVTSGVNLDRGSLLLGGTLVVLGSCSIVIAELLILARI</sequence>
<name>A0A482TJN8_9EURY</name>
<reference evidence="2 3" key="1">
    <citation type="submission" date="2018-12" db="EMBL/GenBank/DDBJ databases">
        <title>Genome analysis provides insights into bioremediation potentialities of Halogeometricum borinquense strain N11.</title>
        <authorList>
            <person name="Najjari A."/>
            <person name="Youssef N."/>
            <person name="Fhoula I."/>
            <person name="Ben Dhia O."/>
            <person name="Mahjoubi M."/>
            <person name="Ouzari H.I."/>
            <person name="Cherif A."/>
        </authorList>
    </citation>
    <scope>NUCLEOTIDE SEQUENCE [LARGE SCALE GENOMIC DNA]</scope>
    <source>
        <strain evidence="2 3">N11</strain>
    </source>
</reference>
<dbReference type="EMBL" id="RZHH01000002">
    <property type="protein sequence ID" value="RYJ15438.1"/>
    <property type="molecule type" value="Genomic_DNA"/>
</dbReference>
<organism evidence="2 3">
    <name type="scientific">Halogeometricum borinquense</name>
    <dbReference type="NCBI Taxonomy" id="60847"/>
    <lineage>
        <taxon>Archaea</taxon>
        <taxon>Methanobacteriati</taxon>
        <taxon>Methanobacteriota</taxon>
        <taxon>Stenosarchaea group</taxon>
        <taxon>Halobacteria</taxon>
        <taxon>Halobacteriales</taxon>
        <taxon>Haloferacaceae</taxon>
        <taxon>Halogeometricum</taxon>
    </lineage>
</organism>
<accession>A0A482TJN8</accession>